<dbReference type="Proteomes" id="UP000184356">
    <property type="component" value="Unassembled WGS sequence"/>
</dbReference>
<sequence length="396" mass="45086">MGDIVELPSSVSEWQAATPTECLEGVGINNGPLVGAGRLSYRCFLSLRIIWKNIPAVAFDPKMFDLDEWMGRAADVLKDYQSWHTYNRSFYGRPGEGNFTLASVFQAQAMQVQGDNFGDKVVFRNDAASSSETSNLFDDIPLHELEKWARNEYKYSTSGMDPNINANWYRRYLETEFEPTIKNALVLFLNALTMSVPDLGVEWVMSGKKLMTKFDLDTVNYKVHVDAFMKGKNDDRPRILVDVREPRRSEMPSEIRIQESAQMVAWLMTSPDPAHRQVYPTFFYPQPHEGEIFLTFTEYGEPYMRYLDSTGDINVNSSDPKSFLTMYEVGPFNTNYQPAMSKLGAIILALVLRDAQYIFKGPEIDKRTFPQGQILFGDLTAAEMYGPPYQTLNTGI</sequence>
<protein>
    <submittedName>
        <fullName evidence="1">Uncharacterized protein</fullName>
    </submittedName>
</protein>
<keyword evidence="2" id="KW-1185">Reference proteome</keyword>
<proteinExistence type="predicted"/>
<gene>
    <name evidence="1" type="ORF">ASPSYDRAFT_1178857</name>
</gene>
<dbReference type="EMBL" id="KV878587">
    <property type="protein sequence ID" value="OJJ58163.1"/>
    <property type="molecule type" value="Genomic_DNA"/>
</dbReference>
<dbReference type="VEuPathDB" id="FungiDB:ASPSYDRAFT_1178857"/>
<accession>A0A1L9TFU5</accession>
<dbReference type="OrthoDB" id="3508621at2759"/>
<name>A0A1L9TFU5_9EURO</name>
<dbReference type="GeneID" id="63756407"/>
<evidence type="ECO:0000313" key="1">
    <source>
        <dbReference type="EMBL" id="OJJ58163.1"/>
    </source>
</evidence>
<dbReference type="STRING" id="1036612.A0A1L9TFU5"/>
<reference evidence="2" key="1">
    <citation type="journal article" date="2017" name="Genome Biol.">
        <title>Comparative genomics reveals high biological diversity and specific adaptations in the industrially and medically important fungal genus Aspergillus.</title>
        <authorList>
            <person name="de Vries R.P."/>
            <person name="Riley R."/>
            <person name="Wiebenga A."/>
            <person name="Aguilar-Osorio G."/>
            <person name="Amillis S."/>
            <person name="Uchima C.A."/>
            <person name="Anderluh G."/>
            <person name="Asadollahi M."/>
            <person name="Askin M."/>
            <person name="Barry K."/>
            <person name="Battaglia E."/>
            <person name="Bayram O."/>
            <person name="Benocci T."/>
            <person name="Braus-Stromeyer S.A."/>
            <person name="Caldana C."/>
            <person name="Canovas D."/>
            <person name="Cerqueira G.C."/>
            <person name="Chen F."/>
            <person name="Chen W."/>
            <person name="Choi C."/>
            <person name="Clum A."/>
            <person name="Dos Santos R.A."/>
            <person name="Damasio A.R."/>
            <person name="Diallinas G."/>
            <person name="Emri T."/>
            <person name="Fekete E."/>
            <person name="Flipphi M."/>
            <person name="Freyberg S."/>
            <person name="Gallo A."/>
            <person name="Gournas C."/>
            <person name="Habgood R."/>
            <person name="Hainaut M."/>
            <person name="Harispe M.L."/>
            <person name="Henrissat B."/>
            <person name="Hilden K.S."/>
            <person name="Hope R."/>
            <person name="Hossain A."/>
            <person name="Karabika E."/>
            <person name="Karaffa L."/>
            <person name="Karanyi Z."/>
            <person name="Krasevec N."/>
            <person name="Kuo A."/>
            <person name="Kusch H."/>
            <person name="LaButti K."/>
            <person name="Lagendijk E.L."/>
            <person name="Lapidus A."/>
            <person name="Levasseur A."/>
            <person name="Lindquist E."/>
            <person name="Lipzen A."/>
            <person name="Logrieco A.F."/>
            <person name="MacCabe A."/>
            <person name="Maekelae M.R."/>
            <person name="Malavazi I."/>
            <person name="Melin P."/>
            <person name="Meyer V."/>
            <person name="Mielnichuk N."/>
            <person name="Miskei M."/>
            <person name="Molnar A.P."/>
            <person name="Mule G."/>
            <person name="Ngan C.Y."/>
            <person name="Orejas M."/>
            <person name="Orosz E."/>
            <person name="Ouedraogo J.P."/>
            <person name="Overkamp K.M."/>
            <person name="Park H.-S."/>
            <person name="Perrone G."/>
            <person name="Piumi F."/>
            <person name="Punt P.J."/>
            <person name="Ram A.F."/>
            <person name="Ramon A."/>
            <person name="Rauscher S."/>
            <person name="Record E."/>
            <person name="Riano-Pachon D.M."/>
            <person name="Robert V."/>
            <person name="Roehrig J."/>
            <person name="Ruller R."/>
            <person name="Salamov A."/>
            <person name="Salih N.S."/>
            <person name="Samson R.A."/>
            <person name="Sandor E."/>
            <person name="Sanguinetti M."/>
            <person name="Schuetze T."/>
            <person name="Sepcic K."/>
            <person name="Shelest E."/>
            <person name="Sherlock G."/>
            <person name="Sophianopoulou V."/>
            <person name="Squina F.M."/>
            <person name="Sun H."/>
            <person name="Susca A."/>
            <person name="Todd R.B."/>
            <person name="Tsang A."/>
            <person name="Unkles S.E."/>
            <person name="van de Wiele N."/>
            <person name="van Rossen-Uffink D."/>
            <person name="Oliveira J.V."/>
            <person name="Vesth T.C."/>
            <person name="Visser J."/>
            <person name="Yu J.-H."/>
            <person name="Zhou M."/>
            <person name="Andersen M.R."/>
            <person name="Archer D.B."/>
            <person name="Baker S.E."/>
            <person name="Benoit I."/>
            <person name="Brakhage A.A."/>
            <person name="Braus G.H."/>
            <person name="Fischer R."/>
            <person name="Frisvad J.C."/>
            <person name="Goldman G.H."/>
            <person name="Houbraken J."/>
            <person name="Oakley B."/>
            <person name="Pocsi I."/>
            <person name="Scazzocchio C."/>
            <person name="Seiboth B."/>
            <person name="vanKuyk P.A."/>
            <person name="Wortman J."/>
            <person name="Dyer P.S."/>
            <person name="Grigoriev I.V."/>
        </authorList>
    </citation>
    <scope>NUCLEOTIDE SEQUENCE [LARGE SCALE GENOMIC DNA]</scope>
    <source>
        <strain evidence="2">CBS 593.65</strain>
    </source>
</reference>
<evidence type="ECO:0000313" key="2">
    <source>
        <dbReference type="Proteomes" id="UP000184356"/>
    </source>
</evidence>
<dbReference type="AlphaFoldDB" id="A0A1L9TFU5"/>
<dbReference type="RefSeq" id="XP_040701969.1">
    <property type="nucleotide sequence ID" value="XM_040840334.1"/>
</dbReference>
<organism evidence="1 2">
    <name type="scientific">Aspergillus sydowii CBS 593.65</name>
    <dbReference type="NCBI Taxonomy" id="1036612"/>
    <lineage>
        <taxon>Eukaryota</taxon>
        <taxon>Fungi</taxon>
        <taxon>Dikarya</taxon>
        <taxon>Ascomycota</taxon>
        <taxon>Pezizomycotina</taxon>
        <taxon>Eurotiomycetes</taxon>
        <taxon>Eurotiomycetidae</taxon>
        <taxon>Eurotiales</taxon>
        <taxon>Aspergillaceae</taxon>
        <taxon>Aspergillus</taxon>
        <taxon>Aspergillus subgen. Nidulantes</taxon>
    </lineage>
</organism>